<feature type="compositionally biased region" description="Polar residues" evidence="1">
    <location>
        <begin position="767"/>
        <end position="782"/>
    </location>
</feature>
<accession>A0A0J0XMG6</accession>
<feature type="compositionally biased region" description="Low complexity" evidence="1">
    <location>
        <begin position="718"/>
        <end position="730"/>
    </location>
</feature>
<proteinExistence type="predicted"/>
<feature type="region of interest" description="Disordered" evidence="1">
    <location>
        <begin position="761"/>
        <end position="801"/>
    </location>
</feature>
<gene>
    <name evidence="2" type="ORF">CC85DRAFT_95909</name>
</gene>
<dbReference type="RefSeq" id="XP_018278797.1">
    <property type="nucleotide sequence ID" value="XM_018427549.1"/>
</dbReference>
<dbReference type="STRING" id="879819.A0A0J0XMG6"/>
<dbReference type="GeneID" id="28988152"/>
<feature type="compositionally biased region" description="Low complexity" evidence="1">
    <location>
        <begin position="407"/>
        <end position="417"/>
    </location>
</feature>
<protein>
    <submittedName>
        <fullName evidence="2">Uncharacterized protein</fullName>
    </submittedName>
</protein>
<feature type="compositionally biased region" description="Low complexity" evidence="1">
    <location>
        <begin position="555"/>
        <end position="568"/>
    </location>
</feature>
<feature type="region of interest" description="Disordered" evidence="1">
    <location>
        <begin position="646"/>
        <end position="734"/>
    </location>
</feature>
<name>A0A0J0XMG6_9TREE</name>
<sequence>MGWFRRVRGKSPKAPASEPAIPTHIRQESIDLVEINQADVEGYSEDSARQAPYAPSGQRMATLHLSPSETNLYLQALAGLDKVNPNLPLWSEPAPALPSLSIDPQPLPAPHIPYPTTPDIIPALHPNRQNRQHGLLVLSGDSSVQITGFPAIVVADLDAALQTWKPGVASRSEDLDYVAKRHSEMPVCWKAELRGKVWRLKGTQELESIRLLLAIFTALARHGFTMVGGIQPATSKPESHNLLFTYTPDIEEIPPLFFAVSLPLPDRISLINPPLRLSGQLLSSIRSSITSLHRPLPQPTLSHFKAIKLEGWVHPGVYRFWLAGLRRWPAGAGGVKRDVVARLHPLLVLGIADAVKSLKFAFVGSVPLLPRAAARDVLVFSSTPESQLCYRDAYSEESERNRLSALIRSASARSRQGSSDDRTNSSSDRHATSLINRPHPIQSRSRSGGSYTSTDFYPGAHSSSPAVPPKPSVHRLQTQASYDESAFSRPSARTSLERERRTSIDQASNDSRRPSMATEPPLVPEKGRLNTTTPKTAPKPLRMFAVDSPSPPMSPVGSPTSPTTSGSPQISYNDFLYHPLGNGPRSVRTTSGNLSMTATASPSHHLPPRHLSGGAMMAYPPLSPGHAAERAEGHIPLLSIDTDSISTRSRYSSDSPRPQAVDDWSPDPPSTIKSPVSDISSAFVTPPSSPDTFARSRSPNPYAVSGTPPSMARGGIFPTSAPAPVSVPSRSPHRMPPIAAAHHSGASNGDHADTIRGMGRDRAAALSRTSMKSQDSYVSAASSRPPGMGSTRTRIHLSMSK</sequence>
<dbReference type="AlphaFoldDB" id="A0A0J0XMG6"/>
<feature type="compositionally biased region" description="Basic and acidic residues" evidence="1">
    <location>
        <begin position="418"/>
        <end position="431"/>
    </location>
</feature>
<dbReference type="PANTHER" id="PTHR38696:SF1">
    <property type="entry name" value="MEDIATOR OF RNA POLYMERASE II TRANSCRIPTION SUBUNIT 13"/>
    <property type="match status" value="1"/>
</dbReference>
<feature type="compositionally biased region" description="Low complexity" evidence="1">
    <location>
        <begin position="646"/>
        <end position="658"/>
    </location>
</feature>
<feature type="compositionally biased region" description="Polar residues" evidence="1">
    <location>
        <begin position="587"/>
        <end position="602"/>
    </location>
</feature>
<dbReference type="EMBL" id="KQ087207">
    <property type="protein sequence ID" value="KLT42306.1"/>
    <property type="molecule type" value="Genomic_DNA"/>
</dbReference>
<organism evidence="2 3">
    <name type="scientific">Cutaneotrichosporon oleaginosum</name>
    <dbReference type="NCBI Taxonomy" id="879819"/>
    <lineage>
        <taxon>Eukaryota</taxon>
        <taxon>Fungi</taxon>
        <taxon>Dikarya</taxon>
        <taxon>Basidiomycota</taxon>
        <taxon>Agaricomycotina</taxon>
        <taxon>Tremellomycetes</taxon>
        <taxon>Trichosporonales</taxon>
        <taxon>Trichosporonaceae</taxon>
        <taxon>Cutaneotrichosporon</taxon>
    </lineage>
</organism>
<keyword evidence="3" id="KW-1185">Reference proteome</keyword>
<feature type="compositionally biased region" description="Polar residues" evidence="1">
    <location>
        <begin position="671"/>
        <end position="683"/>
    </location>
</feature>
<evidence type="ECO:0000256" key="1">
    <source>
        <dbReference type="SAM" id="MobiDB-lite"/>
    </source>
</evidence>
<reference evidence="2 3" key="1">
    <citation type="submission" date="2015-03" db="EMBL/GenBank/DDBJ databases">
        <title>Genomics and transcriptomics of the oil-accumulating basidiomycete yeast T. oleaginosus allow insights into substrate utilization and the diverse evolutionary trajectories of mating systems in fungi.</title>
        <authorList>
            <consortium name="DOE Joint Genome Institute"/>
            <person name="Kourist R."/>
            <person name="Kracht O."/>
            <person name="Bracharz F."/>
            <person name="Lipzen A."/>
            <person name="Nolan M."/>
            <person name="Ohm R."/>
            <person name="Grigoriev I."/>
            <person name="Sun S."/>
            <person name="Heitman J."/>
            <person name="Bruck T."/>
            <person name="Nowrousian M."/>
        </authorList>
    </citation>
    <scope>NUCLEOTIDE SEQUENCE [LARGE SCALE GENOMIC DNA]</scope>
    <source>
        <strain evidence="2 3">IBC0246</strain>
    </source>
</reference>
<evidence type="ECO:0000313" key="3">
    <source>
        <dbReference type="Proteomes" id="UP000053611"/>
    </source>
</evidence>
<dbReference type="Proteomes" id="UP000053611">
    <property type="component" value="Unassembled WGS sequence"/>
</dbReference>
<feature type="compositionally biased region" description="Low complexity" evidence="1">
    <location>
        <begin position="443"/>
        <end position="465"/>
    </location>
</feature>
<feature type="compositionally biased region" description="Basic residues" evidence="1">
    <location>
        <begin position="1"/>
        <end position="11"/>
    </location>
</feature>
<evidence type="ECO:0000313" key="2">
    <source>
        <dbReference type="EMBL" id="KLT42306.1"/>
    </source>
</evidence>
<dbReference type="PANTHER" id="PTHR38696">
    <property type="entry name" value="MEDIATOR OF RNA POLYMERASE II TRANSCRIPTION SUBUNIT 13"/>
    <property type="match status" value="1"/>
</dbReference>
<dbReference type="OrthoDB" id="2596799at2759"/>
<feature type="region of interest" description="Disordered" evidence="1">
    <location>
        <begin position="407"/>
        <end position="611"/>
    </location>
</feature>
<feature type="region of interest" description="Disordered" evidence="1">
    <location>
        <begin position="1"/>
        <end position="23"/>
    </location>
</feature>